<sequence length="321" mass="38948">MYFLYFTVNFEQKTNKYYYFWNKYQIIIIISNYIYYFIYLIKLKMRVSILKFVFFSIIICFFKYAKNTFKETIKIDYIYVNKYLIYLQELYFINERNIYHERNIIQLRSIRILADVDNQFDLNDFYQSTLSLANQFNDYDNDDEEMISIRNIIDSHIKKHKENNTLPDLNNVDKRTKKLIHGLHKEIEEFKKELDNKGDNELAIQPIHDKIIIKKDENSSVSEHEDFKQLKNSENILEINDDKFDDKYYEIKTSNNYKKFKINENIKKDKEKPLKKLLMVSFTILLAMIVSGTIKLLLILAPLGALIFRSWRKVRKYSFKL</sequence>
<dbReference type="Proteomes" id="UP000008553">
    <property type="component" value="Unassembled WGS sequence"/>
</dbReference>
<organism evidence="2 3">
    <name type="scientific">Plasmodium yoelii yoelii</name>
    <dbReference type="NCBI Taxonomy" id="73239"/>
    <lineage>
        <taxon>Eukaryota</taxon>
        <taxon>Sar</taxon>
        <taxon>Alveolata</taxon>
        <taxon>Apicomplexa</taxon>
        <taxon>Aconoidasida</taxon>
        <taxon>Haemosporida</taxon>
        <taxon>Plasmodiidae</taxon>
        <taxon>Plasmodium</taxon>
        <taxon>Plasmodium (Vinckeia)</taxon>
    </lineage>
</organism>
<proteinExistence type="predicted"/>
<protein>
    <recommendedName>
        <fullName evidence="4">Fam-b protein</fullName>
    </recommendedName>
</protein>
<feature type="transmembrane region" description="Helical" evidence="1">
    <location>
        <begin position="277"/>
        <end position="308"/>
    </location>
</feature>
<dbReference type="AlphaFoldDB" id="Q7RBJ3"/>
<dbReference type="InParanoid" id="Q7RBJ3"/>
<feature type="transmembrane region" description="Helical" evidence="1">
    <location>
        <begin position="20"/>
        <end position="41"/>
    </location>
</feature>
<dbReference type="NCBIfam" id="TIGR01597">
    <property type="entry name" value="PYST-B"/>
    <property type="match status" value="1"/>
</dbReference>
<dbReference type="EMBL" id="AABL01002051">
    <property type="protein sequence ID" value="EAA18307.1"/>
    <property type="molecule type" value="Genomic_DNA"/>
</dbReference>
<dbReference type="InterPro" id="IPR006484">
    <property type="entry name" value="PYST_B"/>
</dbReference>
<feature type="transmembrane region" description="Helical" evidence="1">
    <location>
        <begin position="48"/>
        <end position="65"/>
    </location>
</feature>
<gene>
    <name evidence="2" type="ORF">PY06150</name>
</gene>
<evidence type="ECO:0000313" key="2">
    <source>
        <dbReference type="EMBL" id="EAA18307.1"/>
    </source>
</evidence>
<keyword evidence="1" id="KW-0472">Membrane</keyword>
<comment type="caution">
    <text evidence="2">The sequence shown here is derived from an EMBL/GenBank/DDBJ whole genome shotgun (WGS) entry which is preliminary data.</text>
</comment>
<keyword evidence="1" id="KW-1133">Transmembrane helix</keyword>
<evidence type="ECO:0000256" key="1">
    <source>
        <dbReference type="SAM" id="Phobius"/>
    </source>
</evidence>
<accession>Q7RBJ3</accession>
<keyword evidence="1" id="KW-0812">Transmembrane</keyword>
<dbReference type="FunCoup" id="Q7RBJ3">
    <property type="interactions" value="44"/>
</dbReference>
<name>Q7RBJ3_PLAYO</name>
<dbReference type="Pfam" id="PF09592">
    <property type="entry name" value="DUF2031"/>
    <property type="match status" value="1"/>
</dbReference>
<keyword evidence="3" id="KW-1185">Reference proteome</keyword>
<reference evidence="2 3" key="1">
    <citation type="journal article" date="2002" name="Nature">
        <title>Genome sequence and comparative analysis of the model rodent malaria parasite Plasmodium yoelii yoelii.</title>
        <authorList>
            <person name="Carlton J.M."/>
            <person name="Angiuoli S.V."/>
            <person name="Suh B.B."/>
            <person name="Kooij T.W."/>
            <person name="Pertea M."/>
            <person name="Silva J.C."/>
            <person name="Ermolaeva M.D."/>
            <person name="Allen J.E."/>
            <person name="Selengut J.D."/>
            <person name="Koo H.L."/>
            <person name="Peterson J.D."/>
            <person name="Pop M."/>
            <person name="Kosack D.S."/>
            <person name="Shumway M.F."/>
            <person name="Bidwell S.L."/>
            <person name="Shallom S.J."/>
            <person name="van Aken S.E."/>
            <person name="Riedmuller S.B."/>
            <person name="Feldblyum T.V."/>
            <person name="Cho J.K."/>
            <person name="Quackenbush J."/>
            <person name="Sedegah M."/>
            <person name="Shoaibi A."/>
            <person name="Cummings L.M."/>
            <person name="Florens L."/>
            <person name="Yates J.R."/>
            <person name="Raine J.D."/>
            <person name="Sinden R.E."/>
            <person name="Harris M.A."/>
            <person name="Cunningham D.A."/>
            <person name="Preiser P.R."/>
            <person name="Bergman L.W."/>
            <person name="Vaidya A.B."/>
            <person name="van Lin L.H."/>
            <person name="Janse C.J."/>
            <person name="Waters A.P."/>
            <person name="Smith H.O."/>
            <person name="White O.R."/>
            <person name="Salzberg S.L."/>
            <person name="Venter J.C."/>
            <person name="Fraser C.M."/>
            <person name="Hoffman S.L."/>
            <person name="Gardner M.J."/>
            <person name="Carucci D.J."/>
        </authorList>
    </citation>
    <scope>NUCLEOTIDE SEQUENCE [LARGE SCALE GENOMIC DNA]</scope>
    <source>
        <strain evidence="2 3">17XNL</strain>
    </source>
</reference>
<dbReference type="PaxDb" id="73239-Q7RBJ3"/>
<evidence type="ECO:0000313" key="3">
    <source>
        <dbReference type="Proteomes" id="UP000008553"/>
    </source>
</evidence>
<evidence type="ECO:0008006" key="4">
    <source>
        <dbReference type="Google" id="ProtNLM"/>
    </source>
</evidence>